<dbReference type="RefSeq" id="WP_012109551.1">
    <property type="nucleotide sequence ID" value="NC_009714.1"/>
</dbReference>
<dbReference type="HOGENOM" id="CLU_053673_0_0_7"/>
<dbReference type="Proteomes" id="UP000002407">
    <property type="component" value="Chromosome"/>
</dbReference>
<name>A7I403_CAMHC</name>
<evidence type="ECO:0000256" key="1">
    <source>
        <dbReference type="SAM" id="Coils"/>
    </source>
</evidence>
<keyword evidence="1" id="KW-0175">Coiled coil</keyword>
<reference evidence="3" key="1">
    <citation type="submission" date="2007-07" db="EMBL/GenBank/DDBJ databases">
        <title>Complete genome sequence of Campylobacter hominis ATCC BAA-381, a commensal isolated from the human gastrointestinal tract.</title>
        <authorList>
            <person name="Fouts D.E."/>
            <person name="Mongodin E.F."/>
            <person name="Puiu D."/>
            <person name="Sebastian Y."/>
            <person name="Miller W.G."/>
            <person name="Mandrell R.E."/>
            <person name="Nelson K.E."/>
        </authorList>
    </citation>
    <scope>NUCLEOTIDE SEQUENCE [LARGE SCALE GENOMIC DNA]</scope>
    <source>
        <strain evidence="3">ATCC BAA-381 / LMG 19568 / NCTC 13146 / CH001A</strain>
    </source>
</reference>
<protein>
    <recommendedName>
        <fullName evidence="4">DUF2130 domain-containing protein</fullName>
    </recommendedName>
</protein>
<gene>
    <name evidence="2" type="ordered locus">CHAB381_1732</name>
</gene>
<dbReference type="Pfam" id="PF09903">
    <property type="entry name" value="DUF2130"/>
    <property type="match status" value="1"/>
</dbReference>
<dbReference type="OrthoDB" id="9765972at2"/>
<evidence type="ECO:0000313" key="3">
    <source>
        <dbReference type="Proteomes" id="UP000002407"/>
    </source>
</evidence>
<dbReference type="AlphaFoldDB" id="A7I403"/>
<evidence type="ECO:0008006" key="4">
    <source>
        <dbReference type="Google" id="ProtNLM"/>
    </source>
</evidence>
<evidence type="ECO:0000313" key="2">
    <source>
        <dbReference type="EMBL" id="ABS52008.1"/>
    </source>
</evidence>
<keyword evidence="3" id="KW-1185">Reference proteome</keyword>
<dbReference type="KEGG" id="cha:CHAB381_1732"/>
<dbReference type="EMBL" id="CP000776">
    <property type="protein sequence ID" value="ABS52008.1"/>
    <property type="molecule type" value="Genomic_DNA"/>
</dbReference>
<organism evidence="2 3">
    <name type="scientific">Campylobacter hominis (strain ATCC BAA-381 / DSM 21671 / CCUG 45161 / LMG 19568 / NCTC 13146 / CH001A)</name>
    <dbReference type="NCBI Taxonomy" id="360107"/>
    <lineage>
        <taxon>Bacteria</taxon>
        <taxon>Pseudomonadati</taxon>
        <taxon>Campylobacterota</taxon>
        <taxon>Epsilonproteobacteria</taxon>
        <taxon>Campylobacterales</taxon>
        <taxon>Campylobacteraceae</taxon>
        <taxon>Campylobacter</taxon>
    </lineage>
</organism>
<accession>A7I403</accession>
<dbReference type="eggNOG" id="COG4487">
    <property type="taxonomic scope" value="Bacteria"/>
</dbReference>
<feature type="coiled-coil region" evidence="1">
    <location>
        <begin position="73"/>
        <end position="136"/>
    </location>
</feature>
<dbReference type="STRING" id="360107.CHAB381_1732"/>
<proteinExistence type="predicted"/>
<dbReference type="InterPro" id="IPR019219">
    <property type="entry name" value="DUF2130"/>
</dbReference>
<sequence length="412" mass="47083">MSEKIKCPKCGAQIDINEIVEQNLKQEFNAKFLALKAKFDEKSAKFDENFKNAVAAEIAKQTQILNAKNAQDAKNLEQSLKAKIEAENLAKNEILKRELNEKSQKINELNKIAAENEVLKRQNSEIETKIQLESEKKINEILNVEREKISKQISEENELKMREKDEQISSMQKQIFELSRKAEIGSQQAQGEVQEIAIEDILKEKFRYDEIIPVPKGVNGADCEQIIIADDFSKCGKILYESKRTQSFGGDWIEKFKKDMTEAKADAGILVTKTLPKGVSNINFIEGVWVCSFSDFKWLCEVVRQNLIEINYVKKAGQNVETKMGLVYNYLISNEFRAQMENIVHAFIDLQDSLTKEQNAMKKIWKSRELSIEKARDNAIAMHAKLRTIAGAEISDIDEILLENVVAIENKE</sequence>